<evidence type="ECO:0000256" key="6">
    <source>
        <dbReference type="ARBA" id="ARBA00023316"/>
    </source>
</evidence>
<dbReference type="Gene3D" id="2.40.440.10">
    <property type="entry name" value="L,D-transpeptidase catalytic domain-like"/>
    <property type="match status" value="1"/>
</dbReference>
<dbReference type="STRING" id="582675.SAMN05192565_108182"/>
<keyword evidence="3" id="KW-0808">Transferase</keyword>
<feature type="active site" description="Nucleophile" evidence="7">
    <location>
        <position position="353"/>
    </location>
</feature>
<dbReference type="UniPathway" id="UPA00219"/>
<dbReference type="EMBL" id="FOPM01000008">
    <property type="protein sequence ID" value="SFG70711.1"/>
    <property type="molecule type" value="Genomic_DNA"/>
</dbReference>
<dbReference type="OrthoDB" id="9787225at2"/>
<dbReference type="Proteomes" id="UP000199229">
    <property type="component" value="Unassembled WGS sequence"/>
</dbReference>
<feature type="signal peptide" evidence="9">
    <location>
        <begin position="1"/>
        <end position="24"/>
    </location>
</feature>
<feature type="compositionally biased region" description="Basic and acidic residues" evidence="8">
    <location>
        <begin position="29"/>
        <end position="42"/>
    </location>
</feature>
<feature type="compositionally biased region" description="Basic and acidic residues" evidence="8">
    <location>
        <begin position="69"/>
        <end position="85"/>
    </location>
</feature>
<dbReference type="GO" id="GO:0008360">
    <property type="term" value="P:regulation of cell shape"/>
    <property type="evidence" value="ECO:0007669"/>
    <property type="project" value="UniProtKB-UniRule"/>
</dbReference>
<feature type="region of interest" description="Disordered" evidence="8">
    <location>
        <begin position="22"/>
        <end position="85"/>
    </location>
</feature>
<dbReference type="SUPFAM" id="SSF141523">
    <property type="entry name" value="L,D-transpeptidase catalytic domain-like"/>
    <property type="match status" value="1"/>
</dbReference>
<accession>A0A1I2U7X6</accession>
<evidence type="ECO:0000256" key="7">
    <source>
        <dbReference type="PROSITE-ProRule" id="PRU01373"/>
    </source>
</evidence>
<keyword evidence="4 7" id="KW-0133">Cell shape</keyword>
<evidence type="ECO:0000256" key="5">
    <source>
        <dbReference type="ARBA" id="ARBA00022984"/>
    </source>
</evidence>
<dbReference type="Pfam" id="PF03734">
    <property type="entry name" value="YkuD"/>
    <property type="match status" value="1"/>
</dbReference>
<dbReference type="PROSITE" id="PS51257">
    <property type="entry name" value="PROKAR_LIPOPROTEIN"/>
    <property type="match status" value="1"/>
</dbReference>
<dbReference type="SUPFAM" id="SSF47090">
    <property type="entry name" value="PGBD-like"/>
    <property type="match status" value="1"/>
</dbReference>
<dbReference type="GO" id="GO:0071555">
    <property type="term" value="P:cell wall organization"/>
    <property type="evidence" value="ECO:0007669"/>
    <property type="project" value="UniProtKB-UniRule"/>
</dbReference>
<reference evidence="12" key="1">
    <citation type="submission" date="2016-10" db="EMBL/GenBank/DDBJ databases">
        <authorList>
            <person name="Varghese N."/>
            <person name="Submissions S."/>
        </authorList>
    </citation>
    <scope>NUCLEOTIDE SEQUENCE [LARGE SCALE GENOMIC DNA]</scope>
    <source>
        <strain evidence="12">Gh-105</strain>
    </source>
</reference>
<dbReference type="PROSITE" id="PS52029">
    <property type="entry name" value="LD_TPASE"/>
    <property type="match status" value="1"/>
</dbReference>
<evidence type="ECO:0000256" key="8">
    <source>
        <dbReference type="SAM" id="MobiDB-lite"/>
    </source>
</evidence>
<dbReference type="InterPro" id="IPR005490">
    <property type="entry name" value="LD_TPept_cat_dom"/>
</dbReference>
<gene>
    <name evidence="11" type="ORF">SAMN05192565_108182</name>
</gene>
<dbReference type="GO" id="GO:0018104">
    <property type="term" value="P:peptidoglycan-protein cross-linking"/>
    <property type="evidence" value="ECO:0007669"/>
    <property type="project" value="TreeGrafter"/>
</dbReference>
<dbReference type="GO" id="GO:0016740">
    <property type="term" value="F:transferase activity"/>
    <property type="evidence" value="ECO:0007669"/>
    <property type="project" value="UniProtKB-KW"/>
</dbReference>
<name>A0A1I2U7X6_9HYPH</name>
<keyword evidence="11" id="KW-0449">Lipoprotein</keyword>
<comment type="similarity">
    <text evidence="2">Belongs to the YkuD family.</text>
</comment>
<keyword evidence="6 7" id="KW-0961">Cell wall biogenesis/degradation</keyword>
<dbReference type="GO" id="GO:0005576">
    <property type="term" value="C:extracellular region"/>
    <property type="evidence" value="ECO:0007669"/>
    <property type="project" value="TreeGrafter"/>
</dbReference>
<evidence type="ECO:0000256" key="9">
    <source>
        <dbReference type="SAM" id="SignalP"/>
    </source>
</evidence>
<dbReference type="PANTHER" id="PTHR30582">
    <property type="entry name" value="L,D-TRANSPEPTIDASE"/>
    <property type="match status" value="1"/>
</dbReference>
<organism evidence="11 12">
    <name type="scientific">Methylobacterium gossipiicola</name>
    <dbReference type="NCBI Taxonomy" id="582675"/>
    <lineage>
        <taxon>Bacteria</taxon>
        <taxon>Pseudomonadati</taxon>
        <taxon>Pseudomonadota</taxon>
        <taxon>Alphaproteobacteria</taxon>
        <taxon>Hyphomicrobiales</taxon>
        <taxon>Methylobacteriaceae</taxon>
        <taxon>Methylobacterium</taxon>
    </lineage>
</organism>
<dbReference type="CDD" id="cd16913">
    <property type="entry name" value="YkuD_like"/>
    <property type="match status" value="1"/>
</dbReference>
<keyword evidence="9" id="KW-0732">Signal</keyword>
<proteinExistence type="inferred from homology"/>
<dbReference type="InterPro" id="IPR036365">
    <property type="entry name" value="PGBD-like_sf"/>
</dbReference>
<sequence length="379" mass="40328">MRRFSTVGGVSLLALACLVGGASAAPDKQPSKEAPVRSEPTRSDAPPALTRESIDAAVFTEGAEPNGSETEKPKKDTAKKADDKRPDPILVKVQVLLDRAHFSPGAIDGLDGDNLRGALSAFAVANGLPATTSLNAALFDTLKATRADPVVTDYTVTEADAAGPYVSKIPPKMEDQADLDTLGYTNAREMLAERFHMAPSLLEALNPGKPFDKAGTVIAVAAVPPLETGKPSAEDRKRMDKDVVRVTVDKETRHVRAFDKAGKLVAFYPASIGSEEKPAPSGEATVKGVAFAPTYTYNPKYAFKGVKAKEKFEIKPGPNNPVGVVWIDLSIPSYGIHGTPEPEKVGKTESHGCIRLTNWDVRDLAGRIEPGAKVTFAED</sequence>
<evidence type="ECO:0000256" key="1">
    <source>
        <dbReference type="ARBA" id="ARBA00004752"/>
    </source>
</evidence>
<evidence type="ECO:0000256" key="2">
    <source>
        <dbReference type="ARBA" id="ARBA00005992"/>
    </source>
</evidence>
<feature type="domain" description="L,D-TPase catalytic" evidence="10">
    <location>
        <begin position="244"/>
        <end position="377"/>
    </location>
</feature>
<evidence type="ECO:0000256" key="3">
    <source>
        <dbReference type="ARBA" id="ARBA00022679"/>
    </source>
</evidence>
<dbReference type="AlphaFoldDB" id="A0A1I2U7X6"/>
<feature type="active site" description="Proton donor/acceptor" evidence="7">
    <location>
        <position position="337"/>
    </location>
</feature>
<dbReference type="InterPro" id="IPR038063">
    <property type="entry name" value="Transpep_catalytic_dom"/>
</dbReference>
<dbReference type="InterPro" id="IPR050979">
    <property type="entry name" value="LD-transpeptidase"/>
</dbReference>
<evidence type="ECO:0000256" key="4">
    <source>
        <dbReference type="ARBA" id="ARBA00022960"/>
    </source>
</evidence>
<keyword evidence="12" id="KW-1185">Reference proteome</keyword>
<keyword evidence="5 7" id="KW-0573">Peptidoglycan synthesis</keyword>
<dbReference type="PANTHER" id="PTHR30582:SF30">
    <property type="entry name" value="BLR4375 PROTEIN"/>
    <property type="match status" value="1"/>
</dbReference>
<comment type="pathway">
    <text evidence="1 7">Cell wall biogenesis; peptidoglycan biosynthesis.</text>
</comment>
<evidence type="ECO:0000313" key="11">
    <source>
        <dbReference type="EMBL" id="SFG70711.1"/>
    </source>
</evidence>
<evidence type="ECO:0000313" key="12">
    <source>
        <dbReference type="Proteomes" id="UP000199229"/>
    </source>
</evidence>
<feature type="chain" id="PRO_5011435692" evidence="9">
    <location>
        <begin position="25"/>
        <end position="379"/>
    </location>
</feature>
<evidence type="ECO:0000259" key="10">
    <source>
        <dbReference type="PROSITE" id="PS52029"/>
    </source>
</evidence>
<protein>
    <submittedName>
        <fullName evidence="11">Lipoprotein-anchoring transpeptidase ErfK/SrfK</fullName>
    </submittedName>
</protein>
<dbReference type="RefSeq" id="WP_091971222.1">
    <property type="nucleotide sequence ID" value="NZ_FOPM01000008.1"/>
</dbReference>
<dbReference type="GO" id="GO:0071972">
    <property type="term" value="F:peptidoglycan L,D-transpeptidase activity"/>
    <property type="evidence" value="ECO:0007669"/>
    <property type="project" value="TreeGrafter"/>
</dbReference>